<keyword evidence="4" id="KW-1185">Reference proteome</keyword>
<name>A0A974NS04_9SPHN</name>
<sequence>MTEPTPPEPSGPRPPPELPQGPADAIVPPPPTAETATRVAAERAEAAATRRRWVSLAELVGVAGLVIAALGLWLSYSDRRADETAKQAEQATEAKVRTLVMLKATGSGDRLTLSDAAHDVQSIDVTFPKSLGVVAQKQIDPKIEANWFAEPILKLTDNGPDTVEGRVPVLIVSSYWDAEIERHDSAIYDVTWKTEGRFLQGRALKLTGLKLRERTKSTARLDTIWATEKPNPSK</sequence>
<evidence type="ECO:0000313" key="3">
    <source>
        <dbReference type="EMBL" id="QQV75839.1"/>
    </source>
</evidence>
<keyword evidence="2" id="KW-0472">Membrane</keyword>
<dbReference type="RefSeq" id="WP_202090430.1">
    <property type="nucleotide sequence ID" value="NZ_CP061035.1"/>
</dbReference>
<evidence type="ECO:0000256" key="1">
    <source>
        <dbReference type="SAM" id="MobiDB-lite"/>
    </source>
</evidence>
<feature type="compositionally biased region" description="Pro residues" evidence="1">
    <location>
        <begin position="1"/>
        <end position="19"/>
    </location>
</feature>
<dbReference type="EMBL" id="CP061035">
    <property type="protein sequence ID" value="QQV75839.1"/>
    <property type="molecule type" value="Genomic_DNA"/>
</dbReference>
<gene>
    <name evidence="3" type="ORF">H5J25_09380</name>
</gene>
<accession>A0A974NS04</accession>
<dbReference type="KEGG" id="sari:H5J25_09380"/>
<dbReference type="Proteomes" id="UP000595894">
    <property type="component" value="Chromosome"/>
</dbReference>
<dbReference type="AlphaFoldDB" id="A0A974NS04"/>
<proteinExistence type="predicted"/>
<organism evidence="3 4">
    <name type="scientific">Sphingomonas aliaeris</name>
    <dbReference type="NCBI Taxonomy" id="2759526"/>
    <lineage>
        <taxon>Bacteria</taxon>
        <taxon>Pseudomonadati</taxon>
        <taxon>Pseudomonadota</taxon>
        <taxon>Alphaproteobacteria</taxon>
        <taxon>Sphingomonadales</taxon>
        <taxon>Sphingomonadaceae</taxon>
        <taxon>Sphingomonas</taxon>
    </lineage>
</organism>
<evidence type="ECO:0000313" key="4">
    <source>
        <dbReference type="Proteomes" id="UP000595894"/>
    </source>
</evidence>
<keyword evidence="2" id="KW-1133">Transmembrane helix</keyword>
<evidence type="ECO:0000256" key="2">
    <source>
        <dbReference type="SAM" id="Phobius"/>
    </source>
</evidence>
<keyword evidence="2" id="KW-0812">Transmembrane</keyword>
<feature type="region of interest" description="Disordered" evidence="1">
    <location>
        <begin position="1"/>
        <end position="34"/>
    </location>
</feature>
<feature type="transmembrane region" description="Helical" evidence="2">
    <location>
        <begin position="53"/>
        <end position="76"/>
    </location>
</feature>
<protein>
    <submittedName>
        <fullName evidence="3">Uncharacterized protein</fullName>
    </submittedName>
</protein>
<reference evidence="4" key="1">
    <citation type="submission" date="2020-09" db="EMBL/GenBank/DDBJ databases">
        <title>Sphingomonas sp., a new species isolated from pork steak.</title>
        <authorList>
            <person name="Heidler von Heilborn D."/>
        </authorList>
    </citation>
    <scope>NUCLEOTIDE SEQUENCE [LARGE SCALE GENOMIC DNA]</scope>
</reference>